<dbReference type="InterPro" id="IPR033469">
    <property type="entry name" value="CYTH-like_dom_sf"/>
</dbReference>
<dbReference type="InterPro" id="IPR023577">
    <property type="entry name" value="CYTH_domain"/>
</dbReference>
<dbReference type="RefSeq" id="WP_206557720.1">
    <property type="nucleotide sequence ID" value="NZ_JAFKDB010000016.1"/>
</dbReference>
<dbReference type="InterPro" id="IPR039013">
    <property type="entry name" value="YgiF"/>
</dbReference>
<dbReference type="PANTHER" id="PTHR39569:SF1">
    <property type="entry name" value="INORGANIC TRIPHOSPHATASE"/>
    <property type="match status" value="1"/>
</dbReference>
<name>A0ABS3BFI1_9GAMM</name>
<feature type="domain" description="CYTH" evidence="1">
    <location>
        <begin position="2"/>
        <end position="199"/>
    </location>
</feature>
<proteinExistence type="predicted"/>
<dbReference type="Proteomes" id="UP000664344">
    <property type="component" value="Unassembled WGS sequence"/>
</dbReference>
<evidence type="ECO:0000313" key="2">
    <source>
        <dbReference type="EMBL" id="MBN7770589.1"/>
    </source>
</evidence>
<dbReference type="Pfam" id="PF01928">
    <property type="entry name" value="CYTH"/>
    <property type="match status" value="1"/>
</dbReference>
<keyword evidence="3" id="KW-1185">Reference proteome</keyword>
<reference evidence="2 3" key="1">
    <citation type="submission" date="2021-02" db="EMBL/GenBank/DDBJ databases">
        <title>PHA producing bacteria isolated from coastal sediment in Guangdong, Shenzhen.</title>
        <authorList>
            <person name="Zheng W."/>
            <person name="Yu S."/>
            <person name="Huang Y."/>
        </authorList>
    </citation>
    <scope>NUCLEOTIDE SEQUENCE [LARGE SCALE GENOMIC DNA]</scope>
    <source>
        <strain evidence="2 3">TN21-5</strain>
    </source>
</reference>
<dbReference type="SMART" id="SM01118">
    <property type="entry name" value="CYTH"/>
    <property type="match status" value="1"/>
</dbReference>
<accession>A0ABS3BFI1</accession>
<dbReference type="EMBL" id="JAFKDB010000016">
    <property type="protein sequence ID" value="MBN7770589.1"/>
    <property type="molecule type" value="Genomic_DNA"/>
</dbReference>
<evidence type="ECO:0000259" key="1">
    <source>
        <dbReference type="PROSITE" id="PS51707"/>
    </source>
</evidence>
<gene>
    <name evidence="2" type="ORF">JYP53_11820</name>
</gene>
<dbReference type="Gene3D" id="2.40.320.10">
    <property type="entry name" value="Hypothetical Protein Pfu-838710-001"/>
    <property type="match status" value="1"/>
</dbReference>
<dbReference type="SUPFAM" id="SSF55154">
    <property type="entry name" value="CYTH-like phosphatases"/>
    <property type="match status" value="1"/>
</dbReference>
<dbReference type="PROSITE" id="PS51707">
    <property type="entry name" value="CYTH"/>
    <property type="match status" value="1"/>
</dbReference>
<evidence type="ECO:0000313" key="3">
    <source>
        <dbReference type="Proteomes" id="UP000664344"/>
    </source>
</evidence>
<protein>
    <submittedName>
        <fullName evidence="2">CYTH domain-containing protein</fullName>
    </submittedName>
</protein>
<comment type="caution">
    <text evidence="2">The sequence shown here is derived from an EMBL/GenBank/DDBJ whole genome shotgun (WGS) entry which is preliminary data.</text>
</comment>
<dbReference type="PANTHER" id="PTHR39569">
    <property type="entry name" value="INORGANIC TRIPHOSPHATASE"/>
    <property type="match status" value="1"/>
</dbReference>
<organism evidence="2 3">
    <name type="scientific">Marinobacter daepoensis</name>
    <dbReference type="NCBI Taxonomy" id="262077"/>
    <lineage>
        <taxon>Bacteria</taxon>
        <taxon>Pseudomonadati</taxon>
        <taxon>Pseudomonadota</taxon>
        <taxon>Gammaproteobacteria</taxon>
        <taxon>Pseudomonadales</taxon>
        <taxon>Marinobacteraceae</taxon>
        <taxon>Marinobacter</taxon>
    </lineage>
</organism>
<dbReference type="CDD" id="cd07756">
    <property type="entry name" value="CYTH-like_Pase_CHAD"/>
    <property type="match status" value="1"/>
</dbReference>
<sequence length="286" mass="31565">MATELEIKLTLSEKAQAEAFDWLMHRPGATEGAVKTLINRYYDTHDAALNRAKAALRVRHDGKRYIQTLKTQGDFVGGAHRRQEWEWELSGPDLDLSLLAQTPLHDQVDIDELTLAFETNFQRQIVMLEQGDTVIEVALDSGGIISGSTERPLHEVEFELKSGDAGALIDHALALAKVVPVFLNLVSKAEQGYFLAGIYTPSLALPSAPFSGVSLLQHLSRAWLMDQAVQVPPGLLTEVERQASDCSQRTLWRKVSDALEAGVTVPELMVRFPSLGELQLRLASVD</sequence>